<comment type="caution">
    <text evidence="4">The sequence shown here is derived from an EMBL/GenBank/DDBJ whole genome shotgun (WGS) entry which is preliminary data.</text>
</comment>
<keyword evidence="1" id="KW-0175">Coiled coil</keyword>
<sequence>MSKPFSSTFNVHTFSAAPYTAQNASYASGSQNTQFSWSLSSTSSAAQPIAPTTFSTSNGVSLVQSSPVVSVPVKKPVKVKKRTEEEIEVTKKAAERFSARLAQDQAAVLQPDVDTPFVDQADVVRRLLPYHIYYQPYDDLELLKGSKGKQKATDADLKAEIEETRFALECHKRYNKLRQRFRAARIRTASRASPDDQAYILAQAVLEADRVDASLLSNELKVARSDLERLEREKRAATAIAARTQYTPTPASTTPAQSPVVPTIQAQYYRAYPYAYTQAYGSAVTPPTTTTFQVNPPATLPPSATTNSRANTAIPVQLPVASLPALHALGIHPVPATSVAEGQPPPPAVLRGSTANGTMLMLEINVSLLQSAQMSGLAMVLNSLMSRTSTSATGASPAASNTSTRTQPTPSGTTGGTQQSPVPPSTNTPRTS</sequence>
<dbReference type="EMBL" id="JANIEX010000047">
    <property type="protein sequence ID" value="KAJ3575083.1"/>
    <property type="molecule type" value="Genomic_DNA"/>
</dbReference>
<name>A0AAD5W0I1_9AGAR</name>
<proteinExistence type="predicted"/>
<dbReference type="AlphaFoldDB" id="A0AAD5W0I1"/>
<gene>
    <name evidence="4" type="ORF">NP233_g1328</name>
</gene>
<evidence type="ECO:0000256" key="1">
    <source>
        <dbReference type="SAM" id="Coils"/>
    </source>
</evidence>
<feature type="compositionally biased region" description="Low complexity" evidence="2">
    <location>
        <begin position="390"/>
        <end position="420"/>
    </location>
</feature>
<accession>A0AAD5W0I1</accession>
<protein>
    <recommendedName>
        <fullName evidence="3">GLTSCR protein conserved domain-containing protein</fullName>
    </recommendedName>
</protein>
<reference evidence="4" key="1">
    <citation type="submission" date="2022-07" db="EMBL/GenBank/DDBJ databases">
        <title>Genome Sequence of Leucocoprinus birnbaumii.</title>
        <authorList>
            <person name="Buettner E."/>
        </authorList>
    </citation>
    <scope>NUCLEOTIDE SEQUENCE</scope>
    <source>
        <strain evidence="4">VT141</strain>
    </source>
</reference>
<dbReference type="InterPro" id="IPR015671">
    <property type="entry name" value="GSCR1_dom"/>
</dbReference>
<evidence type="ECO:0000259" key="3">
    <source>
        <dbReference type="Pfam" id="PF15249"/>
    </source>
</evidence>
<feature type="region of interest" description="Disordered" evidence="2">
    <location>
        <begin position="390"/>
        <end position="432"/>
    </location>
</feature>
<evidence type="ECO:0000313" key="4">
    <source>
        <dbReference type="EMBL" id="KAJ3575083.1"/>
    </source>
</evidence>
<organism evidence="4 5">
    <name type="scientific">Leucocoprinus birnbaumii</name>
    <dbReference type="NCBI Taxonomy" id="56174"/>
    <lineage>
        <taxon>Eukaryota</taxon>
        <taxon>Fungi</taxon>
        <taxon>Dikarya</taxon>
        <taxon>Basidiomycota</taxon>
        <taxon>Agaricomycotina</taxon>
        <taxon>Agaricomycetes</taxon>
        <taxon>Agaricomycetidae</taxon>
        <taxon>Agaricales</taxon>
        <taxon>Agaricineae</taxon>
        <taxon>Agaricaceae</taxon>
        <taxon>Leucocoprinus</taxon>
    </lineage>
</organism>
<dbReference type="Proteomes" id="UP001213000">
    <property type="component" value="Unassembled WGS sequence"/>
</dbReference>
<feature type="domain" description="GLTSCR protein conserved" evidence="3">
    <location>
        <begin position="104"/>
        <end position="213"/>
    </location>
</feature>
<keyword evidence="5" id="KW-1185">Reference proteome</keyword>
<dbReference type="Pfam" id="PF15249">
    <property type="entry name" value="GLTSCR1"/>
    <property type="match status" value="1"/>
</dbReference>
<feature type="coiled-coil region" evidence="1">
    <location>
        <begin position="213"/>
        <end position="240"/>
    </location>
</feature>
<evidence type="ECO:0000313" key="5">
    <source>
        <dbReference type="Proteomes" id="UP001213000"/>
    </source>
</evidence>
<evidence type="ECO:0000256" key="2">
    <source>
        <dbReference type="SAM" id="MobiDB-lite"/>
    </source>
</evidence>